<keyword evidence="3" id="KW-1185">Reference proteome</keyword>
<accession>I4ERY3</accession>
<feature type="compositionally biased region" description="Basic and acidic residues" evidence="1">
    <location>
        <begin position="51"/>
        <end position="60"/>
    </location>
</feature>
<dbReference type="HOGENOM" id="CLU_2936540_0_0_11"/>
<sequence>MAPVSDRLATPKTGSGSEPSVPNSCPVSRESALEEADNRRIRWSDASRLSESNRRPSHYE</sequence>
<protein>
    <submittedName>
        <fullName evidence="2">Uncharacterized protein</fullName>
    </submittedName>
</protein>
<evidence type="ECO:0000256" key="1">
    <source>
        <dbReference type="SAM" id="MobiDB-lite"/>
    </source>
</evidence>
<dbReference type="KEGG" id="mmar:MODMU_0690"/>
<organism evidence="2 3">
    <name type="scientific">Modestobacter italicus (strain DSM 44449 / CECT 9708 / BC 501)</name>
    <dbReference type="NCBI Taxonomy" id="2732864"/>
    <lineage>
        <taxon>Bacteria</taxon>
        <taxon>Bacillati</taxon>
        <taxon>Actinomycetota</taxon>
        <taxon>Actinomycetes</taxon>
        <taxon>Geodermatophilales</taxon>
        <taxon>Geodermatophilaceae</taxon>
        <taxon>Modestobacter</taxon>
    </lineage>
</organism>
<reference evidence="2 3" key="1">
    <citation type="journal article" date="2012" name="J. Bacteriol.">
        <title>Genome Sequence of Radiation-Resistant Modestobacter marinus Strain BC501, a Representative Actinobacterium That Thrives on Calcareous Stone Surfaces.</title>
        <authorList>
            <person name="Normand P."/>
            <person name="Gury J."/>
            <person name="Pujic P."/>
            <person name="Chouaia B."/>
            <person name="Crotti E."/>
            <person name="Brusetti L."/>
            <person name="Daffonchio D."/>
            <person name="Vacherie B."/>
            <person name="Barbe V."/>
            <person name="Medigue C."/>
            <person name="Calteau A."/>
            <person name="Ghodhbane-Gtari F."/>
            <person name="Essoussi I."/>
            <person name="Nouioui I."/>
            <person name="Abbassi-Ghozzi I."/>
            <person name="Gtari M."/>
        </authorList>
    </citation>
    <scope>NUCLEOTIDE SEQUENCE [LARGE SCALE GENOMIC DNA]</scope>
    <source>
        <strain evidence="3">BC 501</strain>
    </source>
</reference>
<dbReference type="AlphaFoldDB" id="I4ERY3"/>
<feature type="region of interest" description="Disordered" evidence="1">
    <location>
        <begin position="1"/>
        <end position="60"/>
    </location>
</feature>
<proteinExistence type="predicted"/>
<feature type="compositionally biased region" description="Basic and acidic residues" evidence="1">
    <location>
        <begin position="36"/>
        <end position="45"/>
    </location>
</feature>
<name>I4ERY3_MODI5</name>
<gene>
    <name evidence="2" type="ordered locus">MODMU_0690</name>
</gene>
<dbReference type="EMBL" id="FO203431">
    <property type="protein sequence ID" value="CCH86146.1"/>
    <property type="molecule type" value="Genomic_DNA"/>
</dbReference>
<dbReference type="Proteomes" id="UP000006461">
    <property type="component" value="Chromosome"/>
</dbReference>
<dbReference type="STRING" id="477641.MODMU_0690"/>
<evidence type="ECO:0000313" key="2">
    <source>
        <dbReference type="EMBL" id="CCH86146.1"/>
    </source>
</evidence>
<evidence type="ECO:0000313" key="3">
    <source>
        <dbReference type="Proteomes" id="UP000006461"/>
    </source>
</evidence>
<feature type="compositionally biased region" description="Polar residues" evidence="1">
    <location>
        <begin position="12"/>
        <end position="26"/>
    </location>
</feature>